<dbReference type="AlphaFoldDB" id="A0A7W5FS75"/>
<keyword evidence="2" id="KW-1185">Reference proteome</keyword>
<reference evidence="1 2" key="1">
    <citation type="submission" date="2020-08" db="EMBL/GenBank/DDBJ databases">
        <title>Genomic Encyclopedia of Type Strains, Phase III (KMG-III): the genomes of soil and plant-associated and newly described type strains.</title>
        <authorList>
            <person name="Whitman W."/>
        </authorList>
    </citation>
    <scope>NUCLEOTIDE SEQUENCE [LARGE SCALE GENOMIC DNA]</scope>
    <source>
        <strain evidence="1 2">CECT 8897</strain>
    </source>
</reference>
<organism evidence="1 2">
    <name type="scientific">Pseudoduganella violacea</name>
    <dbReference type="NCBI Taxonomy" id="1715466"/>
    <lineage>
        <taxon>Bacteria</taxon>
        <taxon>Pseudomonadati</taxon>
        <taxon>Pseudomonadota</taxon>
        <taxon>Betaproteobacteria</taxon>
        <taxon>Burkholderiales</taxon>
        <taxon>Oxalobacteraceae</taxon>
        <taxon>Telluria group</taxon>
        <taxon>Pseudoduganella</taxon>
    </lineage>
</organism>
<evidence type="ECO:0000313" key="2">
    <source>
        <dbReference type="Proteomes" id="UP000541535"/>
    </source>
</evidence>
<dbReference type="Proteomes" id="UP000541535">
    <property type="component" value="Unassembled WGS sequence"/>
</dbReference>
<name>A0A7W5FS75_9BURK</name>
<protein>
    <submittedName>
        <fullName evidence="1">Uncharacterized protein</fullName>
    </submittedName>
</protein>
<comment type="caution">
    <text evidence="1">The sequence shown here is derived from an EMBL/GenBank/DDBJ whole genome shotgun (WGS) entry which is preliminary data.</text>
</comment>
<accession>A0A7W5FS75</accession>
<proteinExistence type="predicted"/>
<evidence type="ECO:0000313" key="1">
    <source>
        <dbReference type="EMBL" id="MBB3117231.1"/>
    </source>
</evidence>
<dbReference type="RefSeq" id="WP_183439215.1">
    <property type="nucleotide sequence ID" value="NZ_JACHXD010000001.1"/>
</dbReference>
<gene>
    <name evidence="1" type="ORF">FHS03_000250</name>
</gene>
<dbReference type="EMBL" id="JACHXD010000001">
    <property type="protein sequence ID" value="MBB3117231.1"/>
    <property type="molecule type" value="Genomic_DNA"/>
</dbReference>
<sequence length="138" mass="15925">MYPWLWFWNPQLNLPLSGHVAQQFDLRQLLRTLPSNAGDGVVEGDVVHEVASYGKQIGWLTDVLLDEVQEIREKTAAKNSALESLRITREKIEEIKKRYNPTAASIYKDVQDLQRRDGEEFQQLRKQLLEILQQPPAG</sequence>